<name>E9E612_METAQ</name>
<proteinExistence type="inferred from homology"/>
<organism evidence="7">
    <name type="scientific">Metarhizium acridum (strain CQMa 102)</name>
    <dbReference type="NCBI Taxonomy" id="655827"/>
    <lineage>
        <taxon>Eukaryota</taxon>
        <taxon>Fungi</taxon>
        <taxon>Dikarya</taxon>
        <taxon>Ascomycota</taxon>
        <taxon>Pezizomycotina</taxon>
        <taxon>Sordariomycetes</taxon>
        <taxon>Hypocreomycetidae</taxon>
        <taxon>Hypocreales</taxon>
        <taxon>Clavicipitaceae</taxon>
        <taxon>Metarhizium</taxon>
    </lineage>
</organism>
<reference evidence="6 7" key="1">
    <citation type="journal article" date="2011" name="PLoS Genet.">
        <title>Genome sequencing and comparative transcriptomics of the model entomopathogenic fungi Metarhizium anisopliae and M. acridum.</title>
        <authorList>
            <person name="Gao Q."/>
            <person name="Jin K."/>
            <person name="Ying S.H."/>
            <person name="Zhang Y."/>
            <person name="Xiao G."/>
            <person name="Shang Y."/>
            <person name="Duan Z."/>
            <person name="Hu X."/>
            <person name="Xie X.Q."/>
            <person name="Zhou G."/>
            <person name="Peng G."/>
            <person name="Luo Z."/>
            <person name="Huang W."/>
            <person name="Wang B."/>
            <person name="Fang W."/>
            <person name="Wang S."/>
            <person name="Zhong Y."/>
            <person name="Ma L.J."/>
            <person name="St Leger R.J."/>
            <person name="Zhao G.P."/>
            <person name="Pei Y."/>
            <person name="Feng M.G."/>
            <person name="Xia Y."/>
            <person name="Wang C."/>
        </authorList>
    </citation>
    <scope>NUCLEOTIDE SEQUENCE [LARGE SCALE GENOMIC DNA]</scope>
    <source>
        <strain evidence="6 7">CQMa 102</strain>
    </source>
</reference>
<dbReference type="Gene3D" id="3.90.1590.10">
    <property type="entry name" value="glutathione-dependent formaldehyde- activating enzyme (gfa)"/>
    <property type="match status" value="1"/>
</dbReference>
<dbReference type="InParanoid" id="E9E612"/>
<dbReference type="InterPro" id="IPR006913">
    <property type="entry name" value="CENP-V/GFA"/>
</dbReference>
<evidence type="ECO:0000256" key="3">
    <source>
        <dbReference type="ARBA" id="ARBA00022833"/>
    </source>
</evidence>
<dbReference type="GeneID" id="19249621"/>
<dbReference type="Pfam" id="PF04828">
    <property type="entry name" value="GFA"/>
    <property type="match status" value="2"/>
</dbReference>
<dbReference type="PANTHER" id="PTHR33337">
    <property type="entry name" value="GFA DOMAIN-CONTAINING PROTEIN"/>
    <property type="match status" value="1"/>
</dbReference>
<dbReference type="eggNOG" id="ENOG502SV9S">
    <property type="taxonomic scope" value="Eukaryota"/>
</dbReference>
<evidence type="ECO:0000313" key="6">
    <source>
        <dbReference type="EMBL" id="EFY88692.1"/>
    </source>
</evidence>
<dbReference type="EMBL" id="GL698508">
    <property type="protein sequence ID" value="EFY88692.1"/>
    <property type="molecule type" value="Genomic_DNA"/>
</dbReference>
<feature type="domain" description="CENP-V/GFA" evidence="5">
    <location>
        <begin position="12"/>
        <end position="134"/>
    </location>
</feature>
<keyword evidence="4" id="KW-0456">Lyase</keyword>
<dbReference type="OMA" id="FPMQGGC"/>
<evidence type="ECO:0000256" key="2">
    <source>
        <dbReference type="ARBA" id="ARBA00022723"/>
    </source>
</evidence>
<keyword evidence="2" id="KW-0479">Metal-binding</keyword>
<dbReference type="AlphaFoldDB" id="E9E612"/>
<dbReference type="PANTHER" id="PTHR33337:SF33">
    <property type="entry name" value="CENP-V_GFA DOMAIN-CONTAINING PROTEIN"/>
    <property type="match status" value="1"/>
</dbReference>
<dbReference type="Proteomes" id="UP000002499">
    <property type="component" value="Unassembled WGS sequence"/>
</dbReference>
<keyword evidence="3" id="KW-0862">Zinc</keyword>
<dbReference type="GO" id="GO:0016846">
    <property type="term" value="F:carbon-sulfur lyase activity"/>
    <property type="evidence" value="ECO:0007669"/>
    <property type="project" value="InterPro"/>
</dbReference>
<comment type="similarity">
    <text evidence="1">Belongs to the Gfa family.</text>
</comment>
<dbReference type="STRING" id="655827.E9E612"/>
<evidence type="ECO:0000313" key="7">
    <source>
        <dbReference type="Proteomes" id="UP000002499"/>
    </source>
</evidence>
<evidence type="ECO:0000256" key="1">
    <source>
        <dbReference type="ARBA" id="ARBA00005495"/>
    </source>
</evidence>
<dbReference type="GO" id="GO:0046872">
    <property type="term" value="F:metal ion binding"/>
    <property type="evidence" value="ECO:0007669"/>
    <property type="project" value="UniProtKB-KW"/>
</dbReference>
<evidence type="ECO:0000256" key="4">
    <source>
        <dbReference type="ARBA" id="ARBA00023239"/>
    </source>
</evidence>
<dbReference type="OrthoDB" id="406544at2759"/>
<gene>
    <name evidence="6" type="ORF">MAC_05310</name>
</gene>
<protein>
    <submittedName>
        <fullName evidence="6">Glutathione-dependent formaldehyde-activating</fullName>
    </submittedName>
</protein>
<dbReference type="InterPro" id="IPR011057">
    <property type="entry name" value="Mss4-like_sf"/>
</dbReference>
<dbReference type="HOGENOM" id="CLU_055491_6_1_1"/>
<dbReference type="KEGG" id="maw:19249621"/>
<keyword evidence="7" id="KW-1185">Reference proteome</keyword>
<dbReference type="SUPFAM" id="SSF51316">
    <property type="entry name" value="Mss4-like"/>
    <property type="match status" value="2"/>
</dbReference>
<sequence length="239" mass="25738">MPHYSEKSIFPMQGGCPCGYVRYQVNQAPLLVHCCHCTSCQRELGTAFAINAIIESDQLELLPPAQPTIPGTKGAPGGALAGFNATFARLTFSDTTCGPVVLKTENAEPQATANANANRDMETSTVELVTLPTESSVGMTVAQCSACHSGLWAHYADAGPHTTYLRAGTLDAAHEINPDVHIFTRSKRGFISLADGKPQFESYYKERAGFIRDDCKARYAALEEKTGTYMAELRAALGK</sequence>
<dbReference type="PROSITE" id="PS51891">
    <property type="entry name" value="CENP_V_GFA"/>
    <property type="match status" value="1"/>
</dbReference>
<evidence type="ECO:0000259" key="5">
    <source>
        <dbReference type="PROSITE" id="PS51891"/>
    </source>
</evidence>
<accession>E9E612</accession>